<dbReference type="GO" id="GO:0016597">
    <property type="term" value="F:amino acid binding"/>
    <property type="evidence" value="ECO:0007669"/>
    <property type="project" value="InterPro"/>
</dbReference>
<feature type="domain" description="Aspartate/ornithine carbamoyltransferase Asp/Orn-binding" evidence="7">
    <location>
        <begin position="147"/>
        <end position="298"/>
    </location>
</feature>
<keyword evidence="10" id="KW-1185">Reference proteome</keyword>
<organism evidence="9 10">
    <name type="scientific">Thalassotalea litorea</name>
    <dbReference type="NCBI Taxonomy" id="2020715"/>
    <lineage>
        <taxon>Bacteria</taxon>
        <taxon>Pseudomonadati</taxon>
        <taxon>Pseudomonadota</taxon>
        <taxon>Gammaproteobacteria</taxon>
        <taxon>Alteromonadales</taxon>
        <taxon>Colwelliaceae</taxon>
        <taxon>Thalassotalea</taxon>
    </lineage>
</organism>
<keyword evidence="3 6" id="KW-0808">Transferase</keyword>
<dbReference type="InterPro" id="IPR006130">
    <property type="entry name" value="Asp/Orn_carbamoylTrfase"/>
</dbReference>
<dbReference type="NCBIfam" id="NF001986">
    <property type="entry name" value="PRK00779.1"/>
    <property type="match status" value="1"/>
</dbReference>
<dbReference type="Gene3D" id="3.40.50.1370">
    <property type="entry name" value="Aspartate/ornithine carbamoyltransferase"/>
    <property type="match status" value="2"/>
</dbReference>
<dbReference type="PANTHER" id="PTHR45753">
    <property type="entry name" value="ORNITHINE CARBAMOYLTRANSFERASE, MITOCHONDRIAL"/>
    <property type="match status" value="1"/>
</dbReference>
<dbReference type="PANTHER" id="PTHR45753:SF3">
    <property type="entry name" value="ORNITHINE TRANSCARBAMYLASE, MITOCHONDRIAL"/>
    <property type="match status" value="1"/>
</dbReference>
<dbReference type="GO" id="GO:0042450">
    <property type="term" value="P:L-arginine biosynthetic process via ornithine"/>
    <property type="evidence" value="ECO:0007669"/>
    <property type="project" value="UniProtKB-UniRule"/>
</dbReference>
<comment type="catalytic activity">
    <reaction evidence="4">
        <text>carbamoyl phosphate + L-ornithine = L-citrulline + phosphate + H(+)</text>
        <dbReference type="Rhea" id="RHEA:19513"/>
        <dbReference type="ChEBI" id="CHEBI:15378"/>
        <dbReference type="ChEBI" id="CHEBI:43474"/>
        <dbReference type="ChEBI" id="CHEBI:46911"/>
        <dbReference type="ChEBI" id="CHEBI:57743"/>
        <dbReference type="ChEBI" id="CHEBI:58228"/>
        <dbReference type="EC" id="2.1.3.3"/>
    </reaction>
</comment>
<dbReference type="OrthoDB" id="9802587at2"/>
<dbReference type="RefSeq" id="WP_138321473.1">
    <property type="nucleotide sequence ID" value="NZ_VCBC01000020.1"/>
</dbReference>
<dbReference type="Pfam" id="PF00185">
    <property type="entry name" value="OTCace"/>
    <property type="match status" value="1"/>
</dbReference>
<feature type="domain" description="Aspartate/ornithine carbamoyltransferase carbamoyl-P binding" evidence="8">
    <location>
        <begin position="2"/>
        <end position="139"/>
    </location>
</feature>
<dbReference type="PRINTS" id="PR00102">
    <property type="entry name" value="OTCASE"/>
</dbReference>
<dbReference type="SUPFAM" id="SSF53671">
    <property type="entry name" value="Aspartate/ornithine carbamoyltransferase"/>
    <property type="match status" value="1"/>
</dbReference>
<dbReference type="InterPro" id="IPR002292">
    <property type="entry name" value="Orn/put_carbamltrans"/>
</dbReference>
<evidence type="ECO:0000256" key="3">
    <source>
        <dbReference type="ARBA" id="ARBA00022679"/>
    </source>
</evidence>
<comment type="similarity">
    <text evidence="1">Belongs to the aspartate/ornithine carbamoyltransferase superfamily. OTCase family.</text>
</comment>
<protein>
    <recommendedName>
        <fullName evidence="2 5">Ornithine carbamoyltransferase</fullName>
        <ecNumber evidence="2 5">2.1.3.3</ecNumber>
    </recommendedName>
</protein>
<dbReference type="AlphaFoldDB" id="A0A5R9IBU1"/>
<evidence type="ECO:0000313" key="10">
    <source>
        <dbReference type="Proteomes" id="UP000307790"/>
    </source>
</evidence>
<reference evidence="9 10" key="1">
    <citation type="submission" date="2019-05" db="EMBL/GenBank/DDBJ databases">
        <title>Genome sequences of Thalassotalea litorea 1K03283.</title>
        <authorList>
            <person name="Zhang D."/>
        </authorList>
    </citation>
    <scope>NUCLEOTIDE SEQUENCE [LARGE SCALE GENOMIC DNA]</scope>
    <source>
        <strain evidence="9 10">MCCC 1K03283</strain>
    </source>
</reference>
<gene>
    <name evidence="9" type="ORF">FE810_15920</name>
</gene>
<dbReference type="InterPro" id="IPR036901">
    <property type="entry name" value="Asp/Orn_carbamoylTrfase_sf"/>
</dbReference>
<dbReference type="GO" id="GO:0004585">
    <property type="term" value="F:ornithine carbamoyltransferase activity"/>
    <property type="evidence" value="ECO:0007669"/>
    <property type="project" value="UniProtKB-UniRule"/>
</dbReference>
<dbReference type="FunFam" id="3.40.50.1370:FF:000008">
    <property type="entry name" value="Ornithine carbamoyltransferase"/>
    <property type="match status" value="1"/>
</dbReference>
<dbReference type="InterPro" id="IPR006131">
    <property type="entry name" value="Asp_carbamoyltransf_Asp/Orn-bd"/>
</dbReference>
<dbReference type="Pfam" id="PF02729">
    <property type="entry name" value="OTCace_N"/>
    <property type="match status" value="1"/>
</dbReference>
<dbReference type="Proteomes" id="UP000307790">
    <property type="component" value="Unassembled WGS sequence"/>
</dbReference>
<dbReference type="InterPro" id="IPR006132">
    <property type="entry name" value="Asp/Orn_carbamoyltranf_P-bd"/>
</dbReference>
<evidence type="ECO:0000259" key="8">
    <source>
        <dbReference type="Pfam" id="PF02729"/>
    </source>
</evidence>
<dbReference type="PRINTS" id="PR00100">
    <property type="entry name" value="AOTCASE"/>
</dbReference>
<dbReference type="NCBIfam" id="NF011380">
    <property type="entry name" value="PRK14805.1"/>
    <property type="match status" value="1"/>
</dbReference>
<dbReference type="EMBL" id="VCBC01000020">
    <property type="protein sequence ID" value="TLU61071.1"/>
    <property type="molecule type" value="Genomic_DNA"/>
</dbReference>
<name>A0A5R9IBU1_9GAMM</name>
<sequence length="302" mass="33188">MKHFIADTQLSKSELEQLIKLAIDIKQNTSNYNQVLKGKSIVTLFEKPSLRTHVSLDIGIAKLGGHSLYIGQQNGQLGKRERVKDVAKNLACWADAIVARVFDHQVLQEMAEHASIPVVNALCDKYHPCQALADFQCLTETFGSVENLNLAYVGDGNNVSNSLMLMGSILGANVTIVTPPGHGPSQEFIEQADKLATQSGAKFKVCHDINDIGEQQAIYTDTWVSMGDDTKVEDILNIFMPFQVNESLMAKTGASAVMHCQPAHLEQEITTSLFDSNQSLAFVQAENRMWAQNAVLVTLLQD</sequence>
<evidence type="ECO:0000256" key="5">
    <source>
        <dbReference type="NCBIfam" id="TIGR00658"/>
    </source>
</evidence>
<evidence type="ECO:0000256" key="6">
    <source>
        <dbReference type="RuleBase" id="RU003634"/>
    </source>
</evidence>
<comment type="caution">
    <text evidence="9">The sequence shown here is derived from an EMBL/GenBank/DDBJ whole genome shotgun (WGS) entry which is preliminary data.</text>
</comment>
<evidence type="ECO:0000313" key="9">
    <source>
        <dbReference type="EMBL" id="TLU61071.1"/>
    </source>
</evidence>
<accession>A0A5R9IBU1</accession>
<dbReference type="NCBIfam" id="TIGR00658">
    <property type="entry name" value="orni_carb_tr"/>
    <property type="match status" value="1"/>
</dbReference>
<proteinExistence type="inferred from homology"/>
<evidence type="ECO:0000256" key="2">
    <source>
        <dbReference type="ARBA" id="ARBA00013007"/>
    </source>
</evidence>
<evidence type="ECO:0000256" key="1">
    <source>
        <dbReference type="ARBA" id="ARBA00007805"/>
    </source>
</evidence>
<dbReference type="EC" id="2.1.3.3" evidence="2 5"/>
<dbReference type="GO" id="GO:0019240">
    <property type="term" value="P:citrulline biosynthetic process"/>
    <property type="evidence" value="ECO:0007669"/>
    <property type="project" value="TreeGrafter"/>
</dbReference>
<evidence type="ECO:0000256" key="4">
    <source>
        <dbReference type="ARBA" id="ARBA00048772"/>
    </source>
</evidence>
<evidence type="ECO:0000259" key="7">
    <source>
        <dbReference type="Pfam" id="PF00185"/>
    </source>
</evidence>